<organism evidence="2 3">
    <name type="scientific">Luteipulveratus flavus</name>
    <dbReference type="NCBI Taxonomy" id="3031728"/>
    <lineage>
        <taxon>Bacteria</taxon>
        <taxon>Bacillati</taxon>
        <taxon>Actinomycetota</taxon>
        <taxon>Actinomycetes</taxon>
        <taxon>Micrococcales</taxon>
        <taxon>Dermacoccaceae</taxon>
        <taxon>Luteipulveratus</taxon>
    </lineage>
</organism>
<dbReference type="Proteomes" id="UP001528912">
    <property type="component" value="Unassembled WGS sequence"/>
</dbReference>
<protein>
    <submittedName>
        <fullName evidence="2">DUF427 domain-containing protein</fullName>
    </submittedName>
</protein>
<dbReference type="InterPro" id="IPR038694">
    <property type="entry name" value="DUF427_sf"/>
</dbReference>
<dbReference type="InterPro" id="IPR007361">
    <property type="entry name" value="DUF427"/>
</dbReference>
<dbReference type="Pfam" id="PF04248">
    <property type="entry name" value="NTP_transf_9"/>
    <property type="match status" value="1"/>
</dbReference>
<evidence type="ECO:0000259" key="1">
    <source>
        <dbReference type="Pfam" id="PF04248"/>
    </source>
</evidence>
<proteinExistence type="predicted"/>
<name>A0ABT6C4B3_9MICO</name>
<feature type="domain" description="DUF427" evidence="1">
    <location>
        <begin position="163"/>
        <end position="251"/>
    </location>
</feature>
<dbReference type="Gene3D" id="2.170.150.40">
    <property type="entry name" value="Domain of unknown function (DUF427)"/>
    <property type="match status" value="2"/>
</dbReference>
<reference evidence="2 3" key="1">
    <citation type="submission" date="2023-03" db="EMBL/GenBank/DDBJ databases">
        <title>YIM 133296 draft genome.</title>
        <authorList>
            <person name="Xiong L."/>
        </authorList>
    </citation>
    <scope>NUCLEOTIDE SEQUENCE [LARGE SCALE GENOMIC DNA]</scope>
    <source>
        <strain evidence="2 3">YIM 133296</strain>
    </source>
</reference>
<keyword evidence="3" id="KW-1185">Reference proteome</keyword>
<dbReference type="EMBL" id="JAROAV010000012">
    <property type="protein sequence ID" value="MDF8263526.1"/>
    <property type="molecule type" value="Genomic_DNA"/>
</dbReference>
<comment type="caution">
    <text evidence="2">The sequence shown here is derived from an EMBL/GenBank/DDBJ whole genome shotgun (WGS) entry which is preliminary data.</text>
</comment>
<accession>A0ABT6C4B3</accession>
<evidence type="ECO:0000313" key="2">
    <source>
        <dbReference type="EMBL" id="MDF8263526.1"/>
    </source>
</evidence>
<sequence length="270" mass="30061">MALQMAAHSFEQVGELRIHPSPKRVRAFFGGRPIVDTTQAIVVWEPRRVVPSYAVPLVDIDAQLVPATSRGGEEHAVMIGEGPPVLDPSTGFSVHTTPGQSYDIDVGTVLDQAAFAPEDPDLQGYAVLDFAAFDEWRDEDEVDVVHPRDPFSRVECRRSSRHVVVESDGEVLADSHAPIMLFETLLPTRYYLPRDDVRMDLLTPSDSRTGCAYKGFASYFSTATVPDIAWTYLDPEHDAAPVKDLICFYNERVDITVDGDRLERPTTPWS</sequence>
<dbReference type="PANTHER" id="PTHR34310:SF8">
    <property type="entry name" value="CONSERVED PROTEIN"/>
    <property type="match status" value="1"/>
</dbReference>
<dbReference type="RefSeq" id="WP_277191238.1">
    <property type="nucleotide sequence ID" value="NZ_JAROAV010000012.1"/>
</dbReference>
<gene>
    <name evidence="2" type="ORF">P4R38_04605</name>
</gene>
<dbReference type="PANTHER" id="PTHR34310">
    <property type="entry name" value="DUF427 DOMAIN PROTEIN (AFU_ORTHOLOGUE AFUA_3G02220)"/>
    <property type="match status" value="1"/>
</dbReference>
<evidence type="ECO:0000313" key="3">
    <source>
        <dbReference type="Proteomes" id="UP001528912"/>
    </source>
</evidence>